<dbReference type="OrthoDB" id="7401736at2"/>
<dbReference type="AlphaFoldDB" id="A0A2V2LI89"/>
<dbReference type="Proteomes" id="UP000245680">
    <property type="component" value="Unassembled WGS sequence"/>
</dbReference>
<evidence type="ECO:0000313" key="2">
    <source>
        <dbReference type="Proteomes" id="UP000245680"/>
    </source>
</evidence>
<reference evidence="1 2" key="1">
    <citation type="submission" date="2018-05" db="EMBL/GenBank/DDBJ databases">
        <title>Rhodobacteraceae gen. nov., sp. nov. isolated from sea water.</title>
        <authorList>
            <person name="Ren Y."/>
        </authorList>
    </citation>
    <scope>NUCLEOTIDE SEQUENCE [LARGE SCALE GENOMIC DNA]</scope>
    <source>
        <strain evidence="1 2">TG-679</strain>
    </source>
</reference>
<dbReference type="RefSeq" id="WP_109812193.1">
    <property type="nucleotide sequence ID" value="NZ_QGKU01000040.1"/>
</dbReference>
<evidence type="ECO:0000313" key="1">
    <source>
        <dbReference type="EMBL" id="PWR02129.1"/>
    </source>
</evidence>
<comment type="caution">
    <text evidence="1">The sequence shown here is derived from an EMBL/GenBank/DDBJ whole genome shotgun (WGS) entry which is preliminary data.</text>
</comment>
<proteinExistence type="predicted"/>
<name>A0A2V2LI89_9RHOB</name>
<accession>A0A2V2LI89</accession>
<keyword evidence="2" id="KW-1185">Reference proteome</keyword>
<protein>
    <submittedName>
        <fullName evidence="1">Uncharacterized protein</fullName>
    </submittedName>
</protein>
<dbReference type="EMBL" id="QGKU01000040">
    <property type="protein sequence ID" value="PWR02129.1"/>
    <property type="molecule type" value="Genomic_DNA"/>
</dbReference>
<gene>
    <name evidence="1" type="ORF">DKT77_13310</name>
</gene>
<organism evidence="1 2">
    <name type="scientific">Meridianimarinicoccus roseus</name>
    <dbReference type="NCBI Taxonomy" id="2072018"/>
    <lineage>
        <taxon>Bacteria</taxon>
        <taxon>Pseudomonadati</taxon>
        <taxon>Pseudomonadota</taxon>
        <taxon>Alphaproteobacteria</taxon>
        <taxon>Rhodobacterales</taxon>
        <taxon>Paracoccaceae</taxon>
        <taxon>Meridianimarinicoccus</taxon>
    </lineage>
</organism>
<sequence length="256" mass="29099">MILLRVDIEPSQVEAGSVTVGWLLTDREGAVLYDAPRRLRGDHRPRSHAKSASACPAILNLESRLFEIVCPFDLRLGLAETQFGEAAVKDLAGAMSPMRGSALDRLVIVSPRSEWRHPDRPILQLRLPYLFVADEPVYMAQLPPFQHYRSEPLPGLTLSGRFPIHIWPRPLTWAFEWHATDSPLVLRRGEPLFYVQFETEPATRPVQLVEAERTAALDTYLKEIEGVVNYVNQTFSLMKSAEERRPQKLVRPVQRG</sequence>